<evidence type="ECO:0000259" key="4">
    <source>
        <dbReference type="Pfam" id="PF03152"/>
    </source>
</evidence>
<evidence type="ECO:0000256" key="3">
    <source>
        <dbReference type="SAM" id="MobiDB-lite"/>
    </source>
</evidence>
<dbReference type="InterPro" id="IPR004854">
    <property type="entry name" value="Ufd1-like"/>
</dbReference>
<comment type="similarity">
    <text evidence="1">Belongs to the UFD1 family.</text>
</comment>
<comment type="caution">
    <text evidence="6">The sequence shown here is derived from an EMBL/GenBank/DDBJ whole genome shotgun (WGS) entry which is preliminary data.</text>
</comment>
<evidence type="ECO:0000313" key="6">
    <source>
        <dbReference type="EMBL" id="KAJ1643297.1"/>
    </source>
</evidence>
<organism evidence="6 7">
    <name type="scientific">Coemansia asiatica</name>
    <dbReference type="NCBI Taxonomy" id="1052880"/>
    <lineage>
        <taxon>Eukaryota</taxon>
        <taxon>Fungi</taxon>
        <taxon>Fungi incertae sedis</taxon>
        <taxon>Zoopagomycota</taxon>
        <taxon>Kickxellomycotina</taxon>
        <taxon>Kickxellomycetes</taxon>
        <taxon>Kickxellales</taxon>
        <taxon>Kickxellaceae</taxon>
        <taxon>Coemansia</taxon>
    </lineage>
</organism>
<dbReference type="Proteomes" id="UP001145021">
    <property type="component" value="Unassembled WGS sequence"/>
</dbReference>
<name>A0A9W7XI80_9FUNG</name>
<reference evidence="6" key="1">
    <citation type="submission" date="2022-07" db="EMBL/GenBank/DDBJ databases">
        <title>Phylogenomic reconstructions and comparative analyses of Kickxellomycotina fungi.</title>
        <authorList>
            <person name="Reynolds N.K."/>
            <person name="Stajich J.E."/>
            <person name="Barry K."/>
            <person name="Grigoriev I.V."/>
            <person name="Crous P."/>
            <person name="Smith M.E."/>
        </authorList>
    </citation>
    <scope>NUCLEOTIDE SEQUENCE</scope>
    <source>
        <strain evidence="6">NBRC 105413</strain>
    </source>
</reference>
<feature type="domain" description="Ubiquitin fusion degradation protein UFD1 N-terminal subdomain 1" evidence="4">
    <location>
        <begin position="47"/>
        <end position="153"/>
    </location>
</feature>
<gene>
    <name evidence="6" type="primary">UFD1</name>
    <name evidence="6" type="ORF">LPJ64_004917</name>
</gene>
<protein>
    <submittedName>
        <fullName evidence="6">Ubiquitin fusion degradation protein</fullName>
    </submittedName>
</protein>
<proteinExistence type="inferred from homology"/>
<dbReference type="PANTHER" id="PTHR12555">
    <property type="entry name" value="UBIQUITIN FUSION DEGRADATON PROTEIN 1"/>
    <property type="match status" value="1"/>
</dbReference>
<dbReference type="EMBL" id="JANBOH010000271">
    <property type="protein sequence ID" value="KAJ1643297.1"/>
    <property type="molecule type" value="Genomic_DNA"/>
</dbReference>
<accession>A0A9W7XI80</accession>
<feature type="region of interest" description="Disordered" evidence="3">
    <location>
        <begin position="362"/>
        <end position="398"/>
    </location>
</feature>
<keyword evidence="2" id="KW-0833">Ubl conjugation pathway</keyword>
<evidence type="ECO:0000256" key="1">
    <source>
        <dbReference type="ARBA" id="ARBA00006043"/>
    </source>
</evidence>
<dbReference type="GO" id="GO:0034098">
    <property type="term" value="C:VCP-NPL4-UFD1 AAA ATPase complex"/>
    <property type="evidence" value="ECO:0007669"/>
    <property type="project" value="TreeGrafter"/>
</dbReference>
<feature type="region of interest" description="Disordered" evidence="3">
    <location>
        <begin position="237"/>
        <end position="263"/>
    </location>
</feature>
<evidence type="ECO:0000259" key="5">
    <source>
        <dbReference type="Pfam" id="PF24842"/>
    </source>
</evidence>
<feature type="compositionally biased region" description="Low complexity" evidence="3">
    <location>
        <begin position="243"/>
        <end position="263"/>
    </location>
</feature>
<feature type="domain" description="Ubiquitin fusion degradation protein UFD1 N-terminal subdomain 2" evidence="5">
    <location>
        <begin position="155"/>
        <end position="231"/>
    </location>
</feature>
<keyword evidence="7" id="KW-1185">Reference proteome</keyword>
<dbReference type="Pfam" id="PF24842">
    <property type="entry name" value="UFD1_N2"/>
    <property type="match status" value="1"/>
</dbReference>
<dbReference type="GO" id="GO:0006511">
    <property type="term" value="P:ubiquitin-dependent protein catabolic process"/>
    <property type="evidence" value="ECO:0007669"/>
    <property type="project" value="InterPro"/>
</dbReference>
<dbReference type="GO" id="GO:0036503">
    <property type="term" value="P:ERAD pathway"/>
    <property type="evidence" value="ECO:0007669"/>
    <property type="project" value="TreeGrafter"/>
</dbReference>
<dbReference type="Gene3D" id="3.10.330.10">
    <property type="match status" value="1"/>
</dbReference>
<evidence type="ECO:0000313" key="7">
    <source>
        <dbReference type="Proteomes" id="UP001145021"/>
    </source>
</evidence>
<dbReference type="GO" id="GO:0031593">
    <property type="term" value="F:polyubiquitin modification-dependent protein binding"/>
    <property type="evidence" value="ECO:0007669"/>
    <property type="project" value="TreeGrafter"/>
</dbReference>
<dbReference type="InterPro" id="IPR055417">
    <property type="entry name" value="UFD1_N1"/>
</dbReference>
<dbReference type="PANTHER" id="PTHR12555:SF13">
    <property type="entry name" value="UBIQUITIN RECOGNITION FACTOR IN ER-ASSOCIATED DEGRADATION PROTEIN 1"/>
    <property type="match status" value="1"/>
</dbReference>
<dbReference type="AlphaFoldDB" id="A0A9W7XI80"/>
<dbReference type="InterPro" id="IPR055418">
    <property type="entry name" value="UFD1_N2"/>
</dbReference>
<dbReference type="Gene3D" id="2.40.40.50">
    <property type="entry name" value="Ubiquitin fusion degradation protein UFD1, N-terminal domain"/>
    <property type="match status" value="1"/>
</dbReference>
<sequence>MRLIVFPAASESCRRKHFADDEFEFGFGGFHPPGAFNIRRNIRRQQFRQHYSAYPISFLENKGDANYGGKIFMPPSALEEISQREVVYPLLFKIQTEETAPVSDSSVDDTGKRTHCGVLEFTAEEGRVYLPQWMMDTLGITPGTVVEVINVALLQGSMTKLQPQSTDFLDISDHRAVLENALRKFSALTVGDIIAFRYNDKDYRVAVIETQPSPTAINIVETDLSVDFAPPVGYIEPARPGTGADSRASNYSSSAAGGANSSSIAKDIKRKEEAVKDELASNRFEAFRGSGNRLSSRSVSKALADTGTGANARPASVRSYASNAGESKVPDNTAAAAAAAIDDQEQPVPLDLPIGTLFFGYRVVPPPGSEDQKTQDGDDDDETKFLGSGRALRQRRKR</sequence>
<evidence type="ECO:0000256" key="2">
    <source>
        <dbReference type="ARBA" id="ARBA00022786"/>
    </source>
</evidence>
<dbReference type="Pfam" id="PF03152">
    <property type="entry name" value="UFD1_N1"/>
    <property type="match status" value="1"/>
</dbReference>
<dbReference type="InterPro" id="IPR042299">
    <property type="entry name" value="Ufd1-like_Nn"/>
</dbReference>